<evidence type="ECO:0000313" key="3">
    <source>
        <dbReference type="EMBL" id="EDV19383.1"/>
    </source>
</evidence>
<dbReference type="AlphaFoldDB" id="B3SD23"/>
<dbReference type="SUPFAM" id="SSF103481">
    <property type="entry name" value="Multidrug resistance efflux transporter EmrE"/>
    <property type="match status" value="1"/>
</dbReference>
<keyword evidence="4" id="KW-1185">Reference proteome</keyword>
<dbReference type="Pfam" id="PF00892">
    <property type="entry name" value="EamA"/>
    <property type="match status" value="1"/>
</dbReference>
<dbReference type="PANTHER" id="PTHR19346:SF4">
    <property type="entry name" value="SUGAR PHOSPHATE TRANSPORTER DOMAIN-CONTAINING PROTEIN"/>
    <property type="match status" value="1"/>
</dbReference>
<keyword evidence="1" id="KW-1133">Transmembrane helix</keyword>
<keyword evidence="1" id="KW-0812">Transmembrane</keyword>
<accession>B3SD23</accession>
<dbReference type="HOGENOM" id="CLU_022280_1_0_1"/>
<dbReference type="GeneID" id="6759352"/>
<dbReference type="InParanoid" id="B3SD23"/>
<evidence type="ECO:0000256" key="1">
    <source>
        <dbReference type="SAM" id="Phobius"/>
    </source>
</evidence>
<feature type="domain" description="EamA" evidence="2">
    <location>
        <begin position="17"/>
        <end position="91"/>
    </location>
</feature>
<dbReference type="GO" id="GO:0016020">
    <property type="term" value="C:membrane"/>
    <property type="evidence" value="ECO:0007669"/>
    <property type="project" value="InterPro"/>
</dbReference>
<feature type="transmembrane region" description="Helical" evidence="1">
    <location>
        <begin position="74"/>
        <end position="94"/>
    </location>
</feature>
<name>B3SD23_TRIAD</name>
<dbReference type="CTD" id="6759352"/>
<dbReference type="InterPro" id="IPR026505">
    <property type="entry name" value="Solute_c_fam_35_mem_F3/F4"/>
</dbReference>
<dbReference type="eggNOG" id="KOG4314">
    <property type="taxonomic scope" value="Eukaryota"/>
</dbReference>
<evidence type="ECO:0000259" key="2">
    <source>
        <dbReference type="Pfam" id="PF00892"/>
    </source>
</evidence>
<keyword evidence="1" id="KW-0472">Membrane</keyword>
<feature type="transmembrane region" description="Helical" evidence="1">
    <location>
        <begin position="176"/>
        <end position="209"/>
    </location>
</feature>
<dbReference type="PANTHER" id="PTHR19346">
    <property type="entry name" value="SUGAR PHOSPHATE TRANSPORTER DOMAIN-CONTAINING PROTEIN"/>
    <property type="match status" value="1"/>
</dbReference>
<dbReference type="RefSeq" id="XP_002118158.1">
    <property type="nucleotide sequence ID" value="XM_002118122.1"/>
</dbReference>
<feature type="transmembrane region" description="Helical" evidence="1">
    <location>
        <begin position="134"/>
        <end position="156"/>
    </location>
</feature>
<organism evidence="3 4">
    <name type="scientific">Trichoplax adhaerens</name>
    <name type="common">Trichoplax reptans</name>
    <dbReference type="NCBI Taxonomy" id="10228"/>
    <lineage>
        <taxon>Eukaryota</taxon>
        <taxon>Metazoa</taxon>
        <taxon>Placozoa</taxon>
        <taxon>Uniplacotomia</taxon>
        <taxon>Trichoplacea</taxon>
        <taxon>Trichoplacidae</taxon>
        <taxon>Trichoplax</taxon>
    </lineage>
</organism>
<reference evidence="3 4" key="1">
    <citation type="journal article" date="2008" name="Nature">
        <title>The Trichoplax genome and the nature of placozoans.</title>
        <authorList>
            <person name="Srivastava M."/>
            <person name="Begovic E."/>
            <person name="Chapman J."/>
            <person name="Putnam N.H."/>
            <person name="Hellsten U."/>
            <person name="Kawashima T."/>
            <person name="Kuo A."/>
            <person name="Mitros T."/>
            <person name="Salamov A."/>
            <person name="Carpenter M.L."/>
            <person name="Signorovitch A.Y."/>
            <person name="Moreno M.A."/>
            <person name="Kamm K."/>
            <person name="Grimwood J."/>
            <person name="Schmutz J."/>
            <person name="Shapiro H."/>
            <person name="Grigoriev I.V."/>
            <person name="Buss L.W."/>
            <person name="Schierwater B."/>
            <person name="Dellaporta S.L."/>
            <person name="Rokhsar D.S."/>
        </authorList>
    </citation>
    <scope>NUCLEOTIDE SEQUENCE [LARGE SCALE GENOMIC DNA]</scope>
    <source>
        <strain evidence="3 4">Grell-BS-1999</strain>
    </source>
</reference>
<dbReference type="EMBL" id="DS985275">
    <property type="protein sequence ID" value="EDV19383.1"/>
    <property type="molecule type" value="Genomic_DNA"/>
</dbReference>
<dbReference type="Gene3D" id="1.10.3730.20">
    <property type="match status" value="1"/>
</dbReference>
<feature type="transmembrane region" description="Helical" evidence="1">
    <location>
        <begin position="221"/>
        <end position="243"/>
    </location>
</feature>
<proteinExistence type="predicted"/>
<protein>
    <recommendedName>
        <fullName evidence="2">EamA domain-containing protein</fullName>
    </recommendedName>
</protein>
<dbReference type="Proteomes" id="UP000009022">
    <property type="component" value="Unassembled WGS sequence"/>
</dbReference>
<feature type="transmembrane region" description="Helical" evidence="1">
    <location>
        <begin position="100"/>
        <end position="122"/>
    </location>
</feature>
<sequence>MLDSECSIALKYKGSYTKGILIKVLPVAILMSLGSYCYYYSLTLIPAGDFTAILSSNIALIYVLSIFWLKEPTILIRIFAVLLSVTGVVLFAYSNGFEGATALGIILAFCLAVLSSIYRVSLKVVLANASIGKSALYTSAMSICITLTVWPVVLVFHVTNFEVIKWPDLPWDNLNSIAGLGVLFNSLLIFGIGITYPIFISLGVLLGIPGNAIVDLIFRQIYFDYIKVIGALCICCGFLILLIPEERALRISNSFIAVCKKRHLQNDVSVSNNKTVTVIYETQV</sequence>
<evidence type="ECO:0000313" key="4">
    <source>
        <dbReference type="Proteomes" id="UP000009022"/>
    </source>
</evidence>
<dbReference type="KEGG" id="tad:TRIADDRAFT_33689"/>
<dbReference type="PhylomeDB" id="B3SD23"/>
<dbReference type="InterPro" id="IPR000620">
    <property type="entry name" value="EamA_dom"/>
</dbReference>
<dbReference type="InterPro" id="IPR037185">
    <property type="entry name" value="EmrE-like"/>
</dbReference>
<feature type="transmembrane region" description="Helical" evidence="1">
    <location>
        <begin position="47"/>
        <end position="67"/>
    </location>
</feature>
<dbReference type="OrthoDB" id="10062838at2759"/>
<feature type="transmembrane region" description="Helical" evidence="1">
    <location>
        <begin position="20"/>
        <end position="41"/>
    </location>
</feature>
<gene>
    <name evidence="3" type="ORF">TRIADDRAFT_33689</name>
</gene>